<protein>
    <submittedName>
        <fullName evidence="1">Uncharacterized protein</fullName>
    </submittedName>
</protein>
<name>A0A2P1CAG7_9CAUD</name>
<evidence type="ECO:0000313" key="2">
    <source>
        <dbReference type="Proteomes" id="UP000240649"/>
    </source>
</evidence>
<accession>A0A2P1CAG7</accession>
<dbReference type="Proteomes" id="UP000240649">
    <property type="component" value="Segment"/>
</dbReference>
<dbReference type="EMBL" id="MG873442">
    <property type="protein sequence ID" value="AVJ48238.1"/>
    <property type="molecule type" value="Genomic_DNA"/>
</dbReference>
<sequence>MDSLYDNGMYKIVVNRYDNEYLIVNIETQVVEARESALPTAKFKAEALKAASAKFDQLEKQ</sequence>
<organism evidence="1 2">
    <name type="scientific">Salmonella phage SE131</name>
    <dbReference type="NCBI Taxonomy" id="2081631"/>
    <lineage>
        <taxon>Viruses</taxon>
        <taxon>Duplodnaviria</taxon>
        <taxon>Heunggongvirae</taxon>
        <taxon>Uroviricota</taxon>
        <taxon>Caudoviricetes</taxon>
        <taxon>Grimontviridae</taxon>
        <taxon>Moazamivirus</taxon>
        <taxon>Moazamivirus SE131</taxon>
    </lineage>
</organism>
<evidence type="ECO:0000313" key="1">
    <source>
        <dbReference type="EMBL" id="AVJ48238.1"/>
    </source>
</evidence>
<dbReference type="RefSeq" id="YP_010672087.1">
    <property type="nucleotide sequence ID" value="NC_070974.1"/>
</dbReference>
<reference evidence="1 2" key="1">
    <citation type="submission" date="2018-01" db="EMBL/GenBank/DDBJ databases">
        <title>Draft Genome Sequence of Salmonella Enteritidis Phage SE131.</title>
        <authorList>
            <person name="Kim Y."/>
            <person name="Han B.K."/>
            <person name="Kim H."/>
            <person name="Kim D."/>
        </authorList>
    </citation>
    <scope>NUCLEOTIDE SEQUENCE [LARGE SCALE GENOMIC DNA]</scope>
</reference>
<keyword evidence="2" id="KW-1185">Reference proteome</keyword>
<dbReference type="KEGG" id="vg:77948357"/>
<dbReference type="GeneID" id="77948357"/>
<proteinExistence type="predicted"/>